<dbReference type="EMBL" id="CAADRP010002163">
    <property type="protein sequence ID" value="VFU62766.1"/>
    <property type="molecule type" value="Genomic_DNA"/>
</dbReference>
<gene>
    <name evidence="1" type="ORF">SVIM_LOCUS474991</name>
</gene>
<evidence type="ECO:0000313" key="1">
    <source>
        <dbReference type="EMBL" id="VFU62766.1"/>
    </source>
</evidence>
<dbReference type="AlphaFoldDB" id="A0A6N2N727"/>
<protein>
    <submittedName>
        <fullName evidence="1">Uncharacterized protein</fullName>
    </submittedName>
</protein>
<accession>A0A6N2N727</accession>
<proteinExistence type="predicted"/>
<reference evidence="1" key="1">
    <citation type="submission" date="2019-03" db="EMBL/GenBank/DDBJ databases">
        <authorList>
            <person name="Mank J."/>
            <person name="Almeida P."/>
        </authorList>
    </citation>
    <scope>NUCLEOTIDE SEQUENCE</scope>
    <source>
        <strain evidence="1">78183</strain>
    </source>
</reference>
<organism evidence="1">
    <name type="scientific">Salix viminalis</name>
    <name type="common">Common osier</name>
    <name type="synonym">Basket willow</name>
    <dbReference type="NCBI Taxonomy" id="40686"/>
    <lineage>
        <taxon>Eukaryota</taxon>
        <taxon>Viridiplantae</taxon>
        <taxon>Streptophyta</taxon>
        <taxon>Embryophyta</taxon>
        <taxon>Tracheophyta</taxon>
        <taxon>Spermatophyta</taxon>
        <taxon>Magnoliopsida</taxon>
        <taxon>eudicotyledons</taxon>
        <taxon>Gunneridae</taxon>
        <taxon>Pentapetalae</taxon>
        <taxon>rosids</taxon>
        <taxon>fabids</taxon>
        <taxon>Malpighiales</taxon>
        <taxon>Salicaceae</taxon>
        <taxon>Saliceae</taxon>
        <taxon>Salix</taxon>
    </lineage>
</organism>
<name>A0A6N2N727_SALVM</name>
<sequence>MVAHKMATTFVHNIRGLSEEDSWDLFQRLALGMRRKEECVQLEAIGVSIVKNLKALGNLMRLKDMKSVDTVKESEIWDLKKKQADFTCFEVELHYLSPY</sequence>